<keyword evidence="1" id="KW-1133">Transmembrane helix</keyword>
<evidence type="ECO:0000259" key="3">
    <source>
        <dbReference type="Pfam" id="PF13952"/>
    </source>
</evidence>
<dbReference type="PANTHER" id="PTHR48258">
    <property type="entry name" value="DUF4218 DOMAIN-CONTAINING PROTEIN-RELATED"/>
    <property type="match status" value="1"/>
</dbReference>
<dbReference type="PANTHER" id="PTHR48258:SF6">
    <property type="entry name" value="LEUCINE-RICH REPEAT DOMAIN, L DOMAIN-CONTAINING PROTEIN"/>
    <property type="match status" value="1"/>
</dbReference>
<dbReference type="GO" id="GO:0004852">
    <property type="term" value="F:uroporphyrinogen-III synthase activity"/>
    <property type="evidence" value="ECO:0007669"/>
    <property type="project" value="InterPro"/>
</dbReference>
<keyword evidence="6" id="KW-1185">Reference proteome</keyword>
<feature type="domain" description="DUF4218" evidence="4">
    <location>
        <begin position="231"/>
        <end position="294"/>
    </location>
</feature>
<proteinExistence type="predicted"/>
<dbReference type="AlphaFoldDB" id="A0AAF0TL88"/>
<dbReference type="Proteomes" id="UP001234989">
    <property type="component" value="Chromosome 4"/>
</dbReference>
<dbReference type="Pfam" id="PF13952">
    <property type="entry name" value="DUF4216"/>
    <property type="match status" value="1"/>
</dbReference>
<dbReference type="InterPro" id="IPR003754">
    <property type="entry name" value="4pyrrol_synth_uPrphyn_synth"/>
</dbReference>
<dbReference type="EMBL" id="CP133615">
    <property type="protein sequence ID" value="WMV24652.1"/>
    <property type="molecule type" value="Genomic_DNA"/>
</dbReference>
<feature type="transmembrane region" description="Helical" evidence="1">
    <location>
        <begin position="865"/>
        <end position="889"/>
    </location>
</feature>
<protein>
    <recommendedName>
        <fullName evidence="7">Uroporphyrinogen-III synthase</fullName>
    </recommendedName>
</protein>
<accession>A0AAF0TL88</accession>
<dbReference type="InterPro" id="IPR025312">
    <property type="entry name" value="DUF4216"/>
</dbReference>
<dbReference type="Pfam" id="PF02602">
    <property type="entry name" value="HEM4"/>
    <property type="match status" value="1"/>
</dbReference>
<keyword evidence="1" id="KW-0812">Transmembrane</keyword>
<gene>
    <name evidence="5" type="ORF">MTR67_018037</name>
</gene>
<sequence>MGHRRYLKPSHAWRRSMKFDGKVEKRLKPKELSGDDVLQQLDLLNTYRPGKHSNNKKKKRLPIELNWVRKSIFFELPYWKNLKLRHNLDVMHIEKNICESILGTLLNIDRKTKDTEKAREDLKDMNIRKELWLQHDDSSYTKPSACYNMSEKEKKEFGEFLKCVKFPDGYASNISRCVSADGVKLAKLKSHDYHVLLQRLLPITIRGFGNKDVSLALIELGHFFQRLCSMYGGPVQYRWMYKIERFLCKLKRYVRNKARPEGSIAEGYIIDECLTFFSMYLTNIETRFNREDRNADGSSNKEEHVLDIFSKSVRPFKGEYDAIPKKDFDMAQWYVLNNCEEAEPFLQEHKNELLNQDVVNIEEKHREHFSLWFKGKIMHLSNKENSMSIKKLYPLAMGPDVRGRRYPGCIVNGVRYHIQSRDELRKSQNSGIVVEGYHENEVIDFYGIIVDIIELEYIEGNRVVLFKCKWFDLRKKTGMQNDKNFTSINVNRFWYEHDSFVLATQAKQVFYICDPKLGRNWRIVQKFQDRHIYDVLEMQNSKVESDELHTTDEVYQDVSMESNMIDVSIEDMPIQLHRDDVDSITLDSSAYELKVQTEHEVGYNTEDSDLEDDSIIEYISDLDRTEGTTSIDKDEDGDIDDEDDIDFLCNFIAVGAYLSLTTTSASLLLLPATGKVLALELPKNGNNKCTVLYPASAKASTDIGIYSFCREQGHSGRGFEVTRLNTYTTAPVNHVDQYLLELALSAPVVAVASPSALRVWANLTASRQWDNAVAYIGETTTSAAKKHGFRNIYYPTSPGLEGVYWEQSLYLHKVVVRLRAHHPPRPHLWEYTRYVVVTLKFDLLDAMRSHDAVLVLSGGGVDASLMLILAIVMLLFWCNSNVVLILFWCNF</sequence>
<evidence type="ECO:0000259" key="2">
    <source>
        <dbReference type="Pfam" id="PF02602"/>
    </source>
</evidence>
<evidence type="ECO:0000313" key="6">
    <source>
        <dbReference type="Proteomes" id="UP001234989"/>
    </source>
</evidence>
<feature type="domain" description="DUF4216" evidence="3">
    <location>
        <begin position="453"/>
        <end position="524"/>
    </location>
</feature>
<name>A0AAF0TL88_SOLVR</name>
<dbReference type="InterPro" id="IPR004242">
    <property type="entry name" value="Transposase_21"/>
</dbReference>
<keyword evidence="1" id="KW-0472">Membrane</keyword>
<feature type="domain" description="Tetrapyrrole biosynthesis uroporphyrinogen III synthase" evidence="2">
    <location>
        <begin position="673"/>
        <end position="802"/>
    </location>
</feature>
<dbReference type="GO" id="GO:0033014">
    <property type="term" value="P:tetrapyrrole biosynthetic process"/>
    <property type="evidence" value="ECO:0007669"/>
    <property type="project" value="InterPro"/>
</dbReference>
<dbReference type="Pfam" id="PF13960">
    <property type="entry name" value="DUF4218"/>
    <property type="match status" value="1"/>
</dbReference>
<evidence type="ECO:0000256" key="1">
    <source>
        <dbReference type="SAM" id="Phobius"/>
    </source>
</evidence>
<reference evidence="5" key="1">
    <citation type="submission" date="2023-08" db="EMBL/GenBank/DDBJ databases">
        <title>A de novo genome assembly of Solanum verrucosum Schlechtendal, a Mexican diploid species geographically isolated from the other diploid A-genome species in potato relatives.</title>
        <authorList>
            <person name="Hosaka K."/>
        </authorList>
    </citation>
    <scope>NUCLEOTIDE SEQUENCE</scope>
    <source>
        <tissue evidence="5">Young leaves</tissue>
    </source>
</reference>
<evidence type="ECO:0008006" key="7">
    <source>
        <dbReference type="Google" id="ProtNLM"/>
    </source>
</evidence>
<dbReference type="Pfam" id="PF02992">
    <property type="entry name" value="Transposase_21"/>
    <property type="match status" value="1"/>
</dbReference>
<dbReference type="Gene3D" id="3.40.50.10090">
    <property type="match status" value="1"/>
</dbReference>
<evidence type="ECO:0000313" key="5">
    <source>
        <dbReference type="EMBL" id="WMV24652.1"/>
    </source>
</evidence>
<organism evidence="5 6">
    <name type="scientific">Solanum verrucosum</name>
    <dbReference type="NCBI Taxonomy" id="315347"/>
    <lineage>
        <taxon>Eukaryota</taxon>
        <taxon>Viridiplantae</taxon>
        <taxon>Streptophyta</taxon>
        <taxon>Embryophyta</taxon>
        <taxon>Tracheophyta</taxon>
        <taxon>Spermatophyta</taxon>
        <taxon>Magnoliopsida</taxon>
        <taxon>eudicotyledons</taxon>
        <taxon>Gunneridae</taxon>
        <taxon>Pentapetalae</taxon>
        <taxon>asterids</taxon>
        <taxon>lamiids</taxon>
        <taxon>Solanales</taxon>
        <taxon>Solanaceae</taxon>
        <taxon>Solanoideae</taxon>
        <taxon>Solaneae</taxon>
        <taxon>Solanum</taxon>
    </lineage>
</organism>
<dbReference type="InterPro" id="IPR036108">
    <property type="entry name" value="4pyrrol_syn_uPrphyn_synt_sf"/>
</dbReference>
<dbReference type="InterPro" id="IPR025452">
    <property type="entry name" value="DUF4218"/>
</dbReference>
<dbReference type="SUPFAM" id="SSF69618">
    <property type="entry name" value="HemD-like"/>
    <property type="match status" value="1"/>
</dbReference>
<evidence type="ECO:0000259" key="4">
    <source>
        <dbReference type="Pfam" id="PF13960"/>
    </source>
</evidence>